<gene>
    <name evidence="1" type="ORF">HMPREF1065_03020</name>
</gene>
<accession>I9FP83</accession>
<dbReference type="AlphaFoldDB" id="I9FP83"/>
<dbReference type="EMBL" id="AGXI01000022">
    <property type="protein sequence ID" value="EIY35434.1"/>
    <property type="molecule type" value="Genomic_DNA"/>
</dbReference>
<evidence type="ECO:0000313" key="1">
    <source>
        <dbReference type="EMBL" id="EIY35434.1"/>
    </source>
</evidence>
<evidence type="ECO:0000313" key="2">
    <source>
        <dbReference type="Proteomes" id="UP000004019"/>
    </source>
</evidence>
<sequence length="39" mass="4859">MYFYSLWNEFLKIVRKREYMSIKYGMINCILSIILSDEF</sequence>
<proteinExistence type="predicted"/>
<reference evidence="1 2" key="1">
    <citation type="submission" date="2012-02" db="EMBL/GenBank/DDBJ databases">
        <title>The Genome Sequence of Bacteroides dorei CL03T12C01.</title>
        <authorList>
            <consortium name="The Broad Institute Genome Sequencing Platform"/>
            <person name="Earl A."/>
            <person name="Ward D."/>
            <person name="Feldgarden M."/>
            <person name="Gevers D."/>
            <person name="Zitomersky N.L."/>
            <person name="Coyne M.J."/>
            <person name="Comstock L.E."/>
            <person name="Young S.K."/>
            <person name="Zeng Q."/>
            <person name="Gargeya S."/>
            <person name="Fitzgerald M."/>
            <person name="Haas B."/>
            <person name="Abouelleil A."/>
            <person name="Alvarado L."/>
            <person name="Arachchi H.M."/>
            <person name="Berlin A."/>
            <person name="Chapman S.B."/>
            <person name="Gearin G."/>
            <person name="Goldberg J."/>
            <person name="Griggs A."/>
            <person name="Gujja S."/>
            <person name="Hansen M."/>
            <person name="Heiman D."/>
            <person name="Howarth C."/>
            <person name="Larimer J."/>
            <person name="Lui A."/>
            <person name="MacDonald P.J.P."/>
            <person name="McCowen C."/>
            <person name="Montmayeur A."/>
            <person name="Murphy C."/>
            <person name="Neiman D."/>
            <person name="Pearson M."/>
            <person name="Priest M."/>
            <person name="Roberts A."/>
            <person name="Saif S."/>
            <person name="Shea T."/>
            <person name="Sisk P."/>
            <person name="Stolte C."/>
            <person name="Sykes S."/>
            <person name="Wortman J."/>
            <person name="Nusbaum C."/>
            <person name="Birren B."/>
        </authorList>
    </citation>
    <scope>NUCLEOTIDE SEQUENCE [LARGE SCALE GENOMIC DNA]</scope>
    <source>
        <strain evidence="1 2">CL03T12C01</strain>
    </source>
</reference>
<organism evidence="1 2">
    <name type="scientific">Phocaeicola dorei CL03T12C01</name>
    <dbReference type="NCBI Taxonomy" id="997877"/>
    <lineage>
        <taxon>Bacteria</taxon>
        <taxon>Pseudomonadati</taxon>
        <taxon>Bacteroidota</taxon>
        <taxon>Bacteroidia</taxon>
        <taxon>Bacteroidales</taxon>
        <taxon>Bacteroidaceae</taxon>
        <taxon>Phocaeicola</taxon>
    </lineage>
</organism>
<protein>
    <submittedName>
        <fullName evidence="1">Uncharacterized protein</fullName>
    </submittedName>
</protein>
<comment type="caution">
    <text evidence="1">The sequence shown here is derived from an EMBL/GenBank/DDBJ whole genome shotgun (WGS) entry which is preliminary data.</text>
</comment>
<dbReference type="Proteomes" id="UP000004019">
    <property type="component" value="Unassembled WGS sequence"/>
</dbReference>
<name>I9FP83_9BACT</name>
<dbReference type="HOGENOM" id="CLU_3304637_0_0_10"/>